<keyword evidence="2" id="KW-1185">Reference proteome</keyword>
<dbReference type="GO" id="GO:0030424">
    <property type="term" value="C:axon"/>
    <property type="evidence" value="ECO:0007669"/>
    <property type="project" value="TreeGrafter"/>
</dbReference>
<dbReference type="AlphaFoldDB" id="A0A914UW14"/>
<evidence type="ECO:0000313" key="3">
    <source>
        <dbReference type="WBParaSite" id="PSAMB.scaffold125size75095.g2413.t1"/>
    </source>
</evidence>
<dbReference type="GO" id="GO:1990834">
    <property type="term" value="P:response to odorant"/>
    <property type="evidence" value="ECO:0007669"/>
    <property type="project" value="TreeGrafter"/>
</dbReference>
<name>A0A914UW14_9BILA</name>
<dbReference type="PANTHER" id="PTHR34722:SF4">
    <property type="entry name" value="HOMOLOG OF ODR-2 (TWO)-RELATED"/>
    <property type="match status" value="1"/>
</dbReference>
<keyword evidence="1" id="KW-0732">Signal</keyword>
<evidence type="ECO:0000313" key="2">
    <source>
        <dbReference type="Proteomes" id="UP000887566"/>
    </source>
</evidence>
<feature type="signal peptide" evidence="1">
    <location>
        <begin position="1"/>
        <end position="26"/>
    </location>
</feature>
<evidence type="ECO:0000256" key="1">
    <source>
        <dbReference type="SAM" id="SignalP"/>
    </source>
</evidence>
<organism evidence="2 3">
    <name type="scientific">Plectus sambesii</name>
    <dbReference type="NCBI Taxonomy" id="2011161"/>
    <lineage>
        <taxon>Eukaryota</taxon>
        <taxon>Metazoa</taxon>
        <taxon>Ecdysozoa</taxon>
        <taxon>Nematoda</taxon>
        <taxon>Chromadorea</taxon>
        <taxon>Plectida</taxon>
        <taxon>Plectina</taxon>
        <taxon>Plectoidea</taxon>
        <taxon>Plectidae</taxon>
        <taxon>Plectus</taxon>
    </lineage>
</organism>
<accession>A0A914UW14</accession>
<dbReference type="WBParaSite" id="PSAMB.scaffold125size75095.g2413.t1">
    <property type="protein sequence ID" value="PSAMB.scaffold125size75095.g2413.t1"/>
    <property type="gene ID" value="PSAMB.scaffold125size75095.g2413"/>
</dbReference>
<dbReference type="Proteomes" id="UP000887566">
    <property type="component" value="Unplaced"/>
</dbReference>
<reference evidence="3" key="1">
    <citation type="submission" date="2022-11" db="UniProtKB">
        <authorList>
            <consortium name="WormBaseParasite"/>
        </authorList>
    </citation>
    <scope>IDENTIFICATION</scope>
</reference>
<dbReference type="GO" id="GO:0043025">
    <property type="term" value="C:neuronal cell body"/>
    <property type="evidence" value="ECO:0007669"/>
    <property type="project" value="TreeGrafter"/>
</dbReference>
<dbReference type="Pfam" id="PF06579">
    <property type="entry name" value="Ly-6_related"/>
    <property type="match status" value="1"/>
</dbReference>
<protein>
    <submittedName>
        <fullName evidence="3">Uncharacterized protein</fullName>
    </submittedName>
</protein>
<proteinExistence type="predicted"/>
<dbReference type="PANTHER" id="PTHR34722">
    <property type="entry name" value="HOMOLOG OF ODR-2 (TWO)-RELATED"/>
    <property type="match status" value="1"/>
</dbReference>
<dbReference type="GO" id="GO:0042048">
    <property type="term" value="P:olfactory behavior"/>
    <property type="evidence" value="ECO:0007669"/>
    <property type="project" value="TreeGrafter"/>
</dbReference>
<sequence length="213" mass="23812">MPLPGRLLRPPSLLLQWLLLRVLASARSSSSSIHRDYSGLSVSENYHCYSCMSKEFESNWRHLDQIYYRPRNFTDQCLNLPQEAYIGMMPCPHSVCISVVEPRILAGHHIGNNIIRGCYSGVFKHGATQQLLRVKNQGPGTSFCLRMPANRLLPPHLTRKGSNRTIQICACFGQLCNETPTAVAESSRIRPSTVAHMTLLAPLLASLAFASHR</sequence>
<dbReference type="InterPro" id="IPR010558">
    <property type="entry name" value="Ly-6-related"/>
</dbReference>
<feature type="chain" id="PRO_5037549148" evidence="1">
    <location>
        <begin position="27"/>
        <end position="213"/>
    </location>
</feature>